<sequence length="387" mass="42833">MVLCCLSPGGFPFPPARCTSVELYLWHLARELAKQEQVLLYGHATANEGRTATGNLTLHTFPHTDSLTYLRALLTDLRQNVADHTCSPSVFHVENRLSYTPALKRLFPDTPILLNLHSNVLLRSLPQELVQKSFRCVDALVLNSNYLQADLLSRYSFLPKEKVTVINPGIDLAQFPDPCSERGVALRSTMRAQLCVGPDRPVVLSVARLAPRKGIAELIDAFQIVQTERPNCELWIVGGRPRDHKNSYVRSLIAKAASLPVRFFNHVPQAHLPAFYAAADLFVCPSQQAESFGLVNLEAAAAGLPVIASGRWGLIESVGANAGGRLVEAYRTPAAFAAELKTLLASPELRRQAGTAGRRFVEQRFSWCKTAQQFQALYQHMRTRKGL</sequence>
<keyword evidence="3" id="KW-0328">Glycosyltransferase</keyword>
<dbReference type="Pfam" id="PF13439">
    <property type="entry name" value="Glyco_transf_4"/>
    <property type="match status" value="1"/>
</dbReference>
<dbReference type="CDD" id="cd03801">
    <property type="entry name" value="GT4_PimA-like"/>
    <property type="match status" value="1"/>
</dbReference>
<dbReference type="Proteomes" id="UP001597343">
    <property type="component" value="Unassembled WGS sequence"/>
</dbReference>
<feature type="domain" description="Glycosyl transferase family 1" evidence="1">
    <location>
        <begin position="191"/>
        <end position="359"/>
    </location>
</feature>
<evidence type="ECO:0000313" key="4">
    <source>
        <dbReference type="Proteomes" id="UP001597343"/>
    </source>
</evidence>
<dbReference type="EMBL" id="JBHUIO010000009">
    <property type="protein sequence ID" value="MFD2171463.1"/>
    <property type="molecule type" value="Genomic_DNA"/>
</dbReference>
<feature type="domain" description="Glycosyltransferase subfamily 4-like N-terminal" evidence="2">
    <location>
        <begin position="21"/>
        <end position="173"/>
    </location>
</feature>
<dbReference type="RefSeq" id="WP_386048275.1">
    <property type="nucleotide sequence ID" value="NZ_JBHUIO010000009.1"/>
</dbReference>
<keyword evidence="4" id="KW-1185">Reference proteome</keyword>
<dbReference type="EC" id="2.4.-.-" evidence="3"/>
<dbReference type="InterPro" id="IPR050194">
    <property type="entry name" value="Glycosyltransferase_grp1"/>
</dbReference>
<dbReference type="InterPro" id="IPR028098">
    <property type="entry name" value="Glyco_trans_4-like_N"/>
</dbReference>
<dbReference type="PANTHER" id="PTHR45947:SF3">
    <property type="entry name" value="SULFOQUINOVOSYL TRANSFERASE SQD2"/>
    <property type="match status" value="1"/>
</dbReference>
<proteinExistence type="predicted"/>
<evidence type="ECO:0000259" key="2">
    <source>
        <dbReference type="Pfam" id="PF13439"/>
    </source>
</evidence>
<organism evidence="3 4">
    <name type="scientific">Tumebacillus lipolyticus</name>
    <dbReference type="NCBI Taxonomy" id="1280370"/>
    <lineage>
        <taxon>Bacteria</taxon>
        <taxon>Bacillati</taxon>
        <taxon>Bacillota</taxon>
        <taxon>Bacilli</taxon>
        <taxon>Bacillales</taxon>
        <taxon>Alicyclobacillaceae</taxon>
        <taxon>Tumebacillus</taxon>
    </lineage>
</organism>
<keyword evidence="3" id="KW-0808">Transferase</keyword>
<evidence type="ECO:0000259" key="1">
    <source>
        <dbReference type="Pfam" id="PF00534"/>
    </source>
</evidence>
<comment type="caution">
    <text evidence="3">The sequence shown here is derived from an EMBL/GenBank/DDBJ whole genome shotgun (WGS) entry which is preliminary data.</text>
</comment>
<dbReference type="PANTHER" id="PTHR45947">
    <property type="entry name" value="SULFOQUINOVOSYL TRANSFERASE SQD2"/>
    <property type="match status" value="1"/>
</dbReference>
<accession>A0ABW5A1F1</accession>
<reference evidence="4" key="1">
    <citation type="journal article" date="2019" name="Int. J. Syst. Evol. Microbiol.">
        <title>The Global Catalogue of Microorganisms (GCM) 10K type strain sequencing project: providing services to taxonomists for standard genome sequencing and annotation.</title>
        <authorList>
            <consortium name="The Broad Institute Genomics Platform"/>
            <consortium name="The Broad Institute Genome Sequencing Center for Infectious Disease"/>
            <person name="Wu L."/>
            <person name="Ma J."/>
        </authorList>
    </citation>
    <scope>NUCLEOTIDE SEQUENCE [LARGE SCALE GENOMIC DNA]</scope>
    <source>
        <strain evidence="4">CGMCC 1.13574</strain>
    </source>
</reference>
<protein>
    <submittedName>
        <fullName evidence="3">Glycosyltransferase family 4 protein</fullName>
        <ecNumber evidence="3">2.4.-.-</ecNumber>
    </submittedName>
</protein>
<name>A0ABW5A1F1_9BACL</name>
<dbReference type="InterPro" id="IPR001296">
    <property type="entry name" value="Glyco_trans_1"/>
</dbReference>
<dbReference type="GO" id="GO:0016757">
    <property type="term" value="F:glycosyltransferase activity"/>
    <property type="evidence" value="ECO:0007669"/>
    <property type="project" value="UniProtKB-KW"/>
</dbReference>
<dbReference type="Gene3D" id="3.40.50.2000">
    <property type="entry name" value="Glycogen Phosphorylase B"/>
    <property type="match status" value="2"/>
</dbReference>
<evidence type="ECO:0000313" key="3">
    <source>
        <dbReference type="EMBL" id="MFD2171463.1"/>
    </source>
</evidence>
<dbReference type="Pfam" id="PF00534">
    <property type="entry name" value="Glycos_transf_1"/>
    <property type="match status" value="1"/>
</dbReference>
<dbReference type="SUPFAM" id="SSF53756">
    <property type="entry name" value="UDP-Glycosyltransferase/glycogen phosphorylase"/>
    <property type="match status" value="1"/>
</dbReference>
<gene>
    <name evidence="3" type="ORF">ACFSOY_15985</name>
</gene>